<sequence>MDSSKSPTEQQQQGSTTRRRRSSGPSYESLMNYKRSSDPNSIARRASLNEQKPQSGFFGSMWHKDELETGWVSKADANVKKAEPE</sequence>
<dbReference type="EMBL" id="JAPUUL010000112">
    <property type="protein sequence ID" value="KAJ8132561.1"/>
    <property type="molecule type" value="Genomic_DNA"/>
</dbReference>
<proteinExistence type="predicted"/>
<name>A0ACC2JYH3_9PEZI</name>
<evidence type="ECO:0000313" key="2">
    <source>
        <dbReference type="Proteomes" id="UP001153332"/>
    </source>
</evidence>
<comment type="caution">
    <text evidence="1">The sequence shown here is derived from an EMBL/GenBank/DDBJ whole genome shotgun (WGS) entry which is preliminary data.</text>
</comment>
<protein>
    <submittedName>
        <fullName evidence="1">Uncharacterized protein</fullName>
    </submittedName>
</protein>
<reference evidence="1" key="1">
    <citation type="submission" date="2022-12" db="EMBL/GenBank/DDBJ databases">
        <title>Genome Sequence of Lasiodiplodia mahajangana.</title>
        <authorList>
            <person name="Buettner E."/>
        </authorList>
    </citation>
    <scope>NUCLEOTIDE SEQUENCE</scope>
    <source>
        <strain evidence="1">VT137</strain>
    </source>
</reference>
<dbReference type="Proteomes" id="UP001153332">
    <property type="component" value="Unassembled WGS sequence"/>
</dbReference>
<evidence type="ECO:0000313" key="1">
    <source>
        <dbReference type="EMBL" id="KAJ8132561.1"/>
    </source>
</evidence>
<gene>
    <name evidence="1" type="ORF">O1611_g1064</name>
</gene>
<accession>A0ACC2JYH3</accession>
<keyword evidence="2" id="KW-1185">Reference proteome</keyword>
<organism evidence="1 2">
    <name type="scientific">Lasiodiplodia mahajangana</name>
    <dbReference type="NCBI Taxonomy" id="1108764"/>
    <lineage>
        <taxon>Eukaryota</taxon>
        <taxon>Fungi</taxon>
        <taxon>Dikarya</taxon>
        <taxon>Ascomycota</taxon>
        <taxon>Pezizomycotina</taxon>
        <taxon>Dothideomycetes</taxon>
        <taxon>Dothideomycetes incertae sedis</taxon>
        <taxon>Botryosphaeriales</taxon>
        <taxon>Botryosphaeriaceae</taxon>
        <taxon>Lasiodiplodia</taxon>
    </lineage>
</organism>